<keyword evidence="2" id="KW-1003">Cell membrane</keyword>
<evidence type="ECO:0000256" key="3">
    <source>
        <dbReference type="ARBA" id="ARBA00022692"/>
    </source>
</evidence>
<evidence type="ECO:0000313" key="8">
    <source>
        <dbReference type="EMBL" id="CAJ60446.1"/>
    </source>
</evidence>
<accession>Q0RPT3</accession>
<proteinExistence type="predicted"/>
<keyword evidence="9" id="KW-1185">Reference proteome</keyword>
<feature type="compositionally biased region" description="Basic and acidic residues" evidence="6">
    <location>
        <begin position="107"/>
        <end position="138"/>
    </location>
</feature>
<evidence type="ECO:0000256" key="5">
    <source>
        <dbReference type="ARBA" id="ARBA00023136"/>
    </source>
</evidence>
<evidence type="ECO:0000313" key="9">
    <source>
        <dbReference type="Proteomes" id="UP000000657"/>
    </source>
</evidence>
<feature type="transmembrane region" description="Helical" evidence="7">
    <location>
        <begin position="654"/>
        <end position="672"/>
    </location>
</feature>
<feature type="transmembrane region" description="Helical" evidence="7">
    <location>
        <begin position="678"/>
        <end position="700"/>
    </location>
</feature>
<dbReference type="PANTHER" id="PTHR30250:SF26">
    <property type="entry name" value="PSMA PROTEIN"/>
    <property type="match status" value="1"/>
</dbReference>
<dbReference type="Proteomes" id="UP000000657">
    <property type="component" value="Chromosome"/>
</dbReference>
<feature type="transmembrane region" description="Helical" evidence="7">
    <location>
        <begin position="470"/>
        <end position="490"/>
    </location>
</feature>
<protein>
    <submittedName>
        <fullName evidence="8">Uncharacterized protein</fullName>
    </submittedName>
</protein>
<dbReference type="eggNOG" id="COG2244">
    <property type="taxonomic scope" value="Bacteria"/>
</dbReference>
<dbReference type="GO" id="GO:0005886">
    <property type="term" value="C:plasma membrane"/>
    <property type="evidence" value="ECO:0007669"/>
    <property type="project" value="UniProtKB-SubCell"/>
</dbReference>
<reference evidence="8 9" key="1">
    <citation type="journal article" date="2007" name="Genome Res.">
        <title>Genome characteristics of facultatively symbiotic Frankia sp. strains reflect host range and host plant biogeography.</title>
        <authorList>
            <person name="Normand P."/>
            <person name="Lapierre P."/>
            <person name="Tisa L.S."/>
            <person name="Gogarten J.P."/>
            <person name="Alloisio N."/>
            <person name="Bagnarol E."/>
            <person name="Bassi C.A."/>
            <person name="Berry A.M."/>
            <person name="Bickhart D.M."/>
            <person name="Choisne N."/>
            <person name="Couloux A."/>
            <person name="Cournoyer B."/>
            <person name="Cruveiller S."/>
            <person name="Daubin V."/>
            <person name="Demange N."/>
            <person name="Francino M.P."/>
            <person name="Goltsman E."/>
            <person name="Huang Y."/>
            <person name="Kopp O.R."/>
            <person name="Labarre L."/>
            <person name="Lapidus A."/>
            <person name="Lavire C."/>
            <person name="Marechal J."/>
            <person name="Martinez M."/>
            <person name="Mastronunzio J.E."/>
            <person name="Mullin B.C."/>
            <person name="Niemann J."/>
            <person name="Pujic P."/>
            <person name="Rawnsley T."/>
            <person name="Rouy Z."/>
            <person name="Schenowitz C."/>
            <person name="Sellstedt A."/>
            <person name="Tavares F."/>
            <person name="Tomkins J.P."/>
            <person name="Vallenet D."/>
            <person name="Valverde C."/>
            <person name="Wall L.G."/>
            <person name="Wang Y."/>
            <person name="Medigue C."/>
            <person name="Benson D.R."/>
        </authorList>
    </citation>
    <scope>NUCLEOTIDE SEQUENCE [LARGE SCALE GENOMIC DNA]</scope>
    <source>
        <strain evidence="9">DSM 45986 / CECT 9034 / ACN14a</strain>
    </source>
</reference>
<dbReference type="CDD" id="cd13126">
    <property type="entry name" value="MATE_like_11"/>
    <property type="match status" value="1"/>
</dbReference>
<organism evidence="8 9">
    <name type="scientific">Frankia alni (strain DSM 45986 / CECT 9034 / ACN14a)</name>
    <dbReference type="NCBI Taxonomy" id="326424"/>
    <lineage>
        <taxon>Bacteria</taxon>
        <taxon>Bacillati</taxon>
        <taxon>Actinomycetota</taxon>
        <taxon>Actinomycetes</taxon>
        <taxon>Frankiales</taxon>
        <taxon>Frankiaceae</taxon>
        <taxon>Frankia</taxon>
    </lineage>
</organism>
<feature type="compositionally biased region" description="Basic and acidic residues" evidence="6">
    <location>
        <begin position="64"/>
        <end position="76"/>
    </location>
</feature>
<dbReference type="AlphaFoldDB" id="Q0RPT3"/>
<feature type="transmembrane region" description="Helical" evidence="7">
    <location>
        <begin position="344"/>
        <end position="368"/>
    </location>
</feature>
<sequence>MRRRLGMPEVAEARRAERERRAARDDGSARQHDGPARRGDGVAGRGDGPARRGDGPVRRGAAAARHDDGSARHDGGPAEGPGPGRERHRGRERDRDPALYPIGRTQRTGDHRQHNDHSQSADRGRVTESGPRRGRLEESEAATGHRQGHGYGHGREFGYGNGFGRGERGGGERGARERGGAAPDPARRVEPFDHERTQIIRGLRVRRVPGADTFRPTHAPTAEGLIPMSGTMTGEFFLGGLNRLDPAIDGRGGAGAGGAVGGTVYAPAGTADADHRPEPVDYGLADLSEDVGVGGRHRVERTTRGSSRSRAIWTLVDQVLSSGTNAVMSFIIARSVSSSEFGAFGVAFAIFSLMIGFSKAAGTAPLGIKFADVSPRVFRAAGAAGTGTAFVIGLLSGAVTLVVGLALGGGVGNSLIAMGLVFPALLLQDAWRQVFFAEGRPAAAAANDGVWAIVQFAAIFLLIVRDVSTSWAMLLAWGGAAAVAAVIGIYQAGFRPATNQVRSWIAEHRDINGYMSAEYLTVQGAQQASTLLLGTLGAIDLVGALRGVQTLLGPTTILAVGIVSWAVPEFSRRKDMSAGERLRAAYALSGVIVAVGVIWGTIFLFLPTSIGHSLLGDTWGQTHHLLALSIIQQTGPAATVGPACMLYAMGQAKLTFRANAILAPQLLLYPIIGLELGGASGAVVGYIAAFWITVPFWFLLVRRVARDMEQDGTTSIAAAGSVGAGSVGAESTGTEPTGTEPTGAARAASESAGSGPAGSESAGSGPAGSIEPG</sequence>
<keyword evidence="3 7" id="KW-0812">Transmembrane</keyword>
<feature type="region of interest" description="Disordered" evidence="6">
    <location>
        <begin position="1"/>
        <end position="189"/>
    </location>
</feature>
<evidence type="ECO:0000256" key="4">
    <source>
        <dbReference type="ARBA" id="ARBA00022989"/>
    </source>
</evidence>
<evidence type="ECO:0000256" key="6">
    <source>
        <dbReference type="SAM" id="MobiDB-lite"/>
    </source>
</evidence>
<dbReference type="KEGG" id="fal:FRAAL1794"/>
<feature type="transmembrane region" description="Helical" evidence="7">
    <location>
        <begin position="626"/>
        <end position="647"/>
    </location>
</feature>
<comment type="subcellular location">
    <subcellularLocation>
        <location evidence="1">Cell membrane</location>
        <topology evidence="1">Multi-pass membrane protein</topology>
    </subcellularLocation>
</comment>
<feature type="transmembrane region" description="Helical" evidence="7">
    <location>
        <begin position="584"/>
        <end position="606"/>
    </location>
</feature>
<dbReference type="EMBL" id="CT573213">
    <property type="protein sequence ID" value="CAJ60446.1"/>
    <property type="molecule type" value="Genomic_DNA"/>
</dbReference>
<gene>
    <name evidence="8" type="ordered locus">FRAAL1794</name>
</gene>
<dbReference type="STRING" id="326424.FRAAL1794"/>
<keyword evidence="4 7" id="KW-1133">Transmembrane helix</keyword>
<evidence type="ECO:0000256" key="1">
    <source>
        <dbReference type="ARBA" id="ARBA00004651"/>
    </source>
</evidence>
<dbReference type="PANTHER" id="PTHR30250">
    <property type="entry name" value="PST FAMILY PREDICTED COLANIC ACID TRANSPORTER"/>
    <property type="match status" value="1"/>
</dbReference>
<dbReference type="InterPro" id="IPR050833">
    <property type="entry name" value="Poly_Biosynth_Transport"/>
</dbReference>
<keyword evidence="5 7" id="KW-0472">Membrane</keyword>
<feature type="compositionally biased region" description="Basic and acidic residues" evidence="6">
    <location>
        <begin position="11"/>
        <end position="40"/>
    </location>
</feature>
<feature type="transmembrane region" description="Helical" evidence="7">
    <location>
        <begin position="413"/>
        <end position="431"/>
    </location>
</feature>
<feature type="compositionally biased region" description="Low complexity" evidence="6">
    <location>
        <begin position="727"/>
        <end position="773"/>
    </location>
</feature>
<dbReference type="HOGENOM" id="CLU_361610_0_0_11"/>
<feature type="region of interest" description="Disordered" evidence="6">
    <location>
        <begin position="724"/>
        <end position="773"/>
    </location>
</feature>
<feature type="compositionally biased region" description="Basic and acidic residues" evidence="6">
    <location>
        <begin position="48"/>
        <end position="57"/>
    </location>
</feature>
<evidence type="ECO:0000256" key="7">
    <source>
        <dbReference type="SAM" id="Phobius"/>
    </source>
</evidence>
<evidence type="ECO:0000256" key="2">
    <source>
        <dbReference type="ARBA" id="ARBA00022475"/>
    </source>
</evidence>
<feature type="transmembrane region" description="Helical" evidence="7">
    <location>
        <begin position="443"/>
        <end position="464"/>
    </location>
</feature>
<name>Q0RPT3_FRAAA</name>
<feature type="transmembrane region" description="Helical" evidence="7">
    <location>
        <begin position="380"/>
        <end position="407"/>
    </location>
</feature>
<feature type="compositionally biased region" description="Basic and acidic residues" evidence="6">
    <location>
        <begin position="165"/>
        <end position="189"/>
    </location>
</feature>